<protein>
    <submittedName>
        <fullName evidence="3">Uncharacterized protein</fullName>
    </submittedName>
</protein>
<organism evidence="3 4">
    <name type="scientific">Nocardioides agri</name>
    <dbReference type="NCBI Taxonomy" id="2682843"/>
    <lineage>
        <taxon>Bacteria</taxon>
        <taxon>Bacillati</taxon>
        <taxon>Actinomycetota</taxon>
        <taxon>Actinomycetes</taxon>
        <taxon>Propionibacteriales</taxon>
        <taxon>Nocardioidaceae</taxon>
        <taxon>Nocardioides</taxon>
    </lineage>
</organism>
<keyword evidence="2" id="KW-1133">Transmembrane helix</keyword>
<keyword evidence="2" id="KW-0812">Transmembrane</keyword>
<dbReference type="Proteomes" id="UP000473525">
    <property type="component" value="Unassembled WGS sequence"/>
</dbReference>
<gene>
    <name evidence="3" type="ORF">GON03_11985</name>
</gene>
<sequence>MLRPVSLLSALAAAILGTTLVAIGSVAFAPGLAGAAHAPKRADAEPLAVTIERLTPSAIPRRGPVRVSGRVTNLDEQTWSTINLYPFASEAPITTDAELAAQAAAPADTPVGERITDPGPYFVIDELAPGESKQYSFSVPRRLLPRVPGVYWFGVHALGQTGAERDPAAVADGRARTFLPLVPASQEPVDTALVVPVRHAVRHDADGSVSDVERWGETLALGGQLRSLVDFGVAAGDRPLSWLVDPAVVAAAGHLAAGNPARSIEPTIDEEPDADASGSPSPSGSASADEEPDSDGTSDGAGDEEGDGEPAESDEATAAAAAAAAEWLRRLETGVTGSEVLGLPYGDLDVSAAAQQQPTAYAEARERTGTQLAPWGTPLTPAVAAPNGYLSSAGLALTQPDTRILMTDRAFGADPPAVAHTDARTVVVSSFGAASGGPGPEDRRSPIAMRQRLVSEAALRALAPESRPLVVVFPDTWAPSSSSGFFEGLDLPWLHLTSVGAVAQQPSREVAADDIRYSARQRRAEVSAVDFAASDELISAGDTLQNLLTRNDQVGGVVRGEAYSLRGYAARRAPLRTRASAFRSRGWIEERLGAVEVDAPRAVILSSGSGRFTATLTNGLDQPVTVRLRAVTDPQLRVSVPDEPIELAADARTTVLLNASSDGAGVRSANLVLTDTEGTTIDSDPVPIRSNRVSNVIWLILGTGVALLFATIVLRLVRRVRAARS</sequence>
<dbReference type="RefSeq" id="WP_157342746.1">
    <property type="nucleotide sequence ID" value="NZ_WSEK01000004.1"/>
</dbReference>
<dbReference type="EMBL" id="WSEK01000004">
    <property type="protein sequence ID" value="MVQ49906.1"/>
    <property type="molecule type" value="Genomic_DNA"/>
</dbReference>
<keyword evidence="4" id="KW-1185">Reference proteome</keyword>
<proteinExistence type="predicted"/>
<reference evidence="3 4" key="1">
    <citation type="submission" date="2019-12" db="EMBL/GenBank/DDBJ databases">
        <authorList>
            <person name="Huq M.A."/>
        </authorList>
    </citation>
    <scope>NUCLEOTIDE SEQUENCE [LARGE SCALE GENOMIC DNA]</scope>
    <source>
        <strain evidence="3 4">MAH-18</strain>
    </source>
</reference>
<evidence type="ECO:0000256" key="1">
    <source>
        <dbReference type="SAM" id="MobiDB-lite"/>
    </source>
</evidence>
<feature type="compositionally biased region" description="Acidic residues" evidence="1">
    <location>
        <begin position="288"/>
        <end position="315"/>
    </location>
</feature>
<evidence type="ECO:0000313" key="4">
    <source>
        <dbReference type="Proteomes" id="UP000473525"/>
    </source>
</evidence>
<feature type="transmembrane region" description="Helical" evidence="2">
    <location>
        <begin position="696"/>
        <end position="717"/>
    </location>
</feature>
<name>A0A6L6XTW0_9ACTN</name>
<feature type="region of interest" description="Disordered" evidence="1">
    <location>
        <begin position="260"/>
        <end position="320"/>
    </location>
</feature>
<feature type="compositionally biased region" description="Low complexity" evidence="1">
    <location>
        <begin position="275"/>
        <end position="287"/>
    </location>
</feature>
<comment type="caution">
    <text evidence="3">The sequence shown here is derived from an EMBL/GenBank/DDBJ whole genome shotgun (WGS) entry which is preliminary data.</text>
</comment>
<accession>A0A6L6XTW0</accession>
<dbReference type="InterPro" id="IPR046112">
    <property type="entry name" value="DUF6049"/>
</dbReference>
<dbReference type="AlphaFoldDB" id="A0A6L6XTW0"/>
<evidence type="ECO:0000256" key="2">
    <source>
        <dbReference type="SAM" id="Phobius"/>
    </source>
</evidence>
<keyword evidence="2" id="KW-0472">Membrane</keyword>
<evidence type="ECO:0000313" key="3">
    <source>
        <dbReference type="EMBL" id="MVQ49906.1"/>
    </source>
</evidence>
<dbReference type="Pfam" id="PF19516">
    <property type="entry name" value="DUF6049"/>
    <property type="match status" value="1"/>
</dbReference>